<evidence type="ECO:0000256" key="2">
    <source>
        <dbReference type="ARBA" id="ARBA00023242"/>
    </source>
</evidence>
<keyword evidence="5" id="KW-0413">Isomerase</keyword>
<reference evidence="5 6" key="1">
    <citation type="journal article" date="2020" name="bioRxiv">
        <title>Metabolic contributions of an alphaproteobacterial endosymbiont in the apicomplexan Cardiosporidium cionae.</title>
        <authorList>
            <person name="Hunter E.S."/>
            <person name="Paight C.J."/>
            <person name="Lane C.E."/>
        </authorList>
    </citation>
    <scope>NUCLEOTIDE SEQUENCE [LARGE SCALE GENOMIC DNA]</scope>
    <source>
        <strain evidence="5">ESH_2018</strain>
    </source>
</reference>
<dbReference type="PRINTS" id="PR00153">
    <property type="entry name" value="CSAPPISMRASE"/>
</dbReference>
<dbReference type="InterPro" id="IPR002130">
    <property type="entry name" value="Cyclophilin-type_PPIase_dom"/>
</dbReference>
<keyword evidence="6" id="KW-1185">Reference proteome</keyword>
<feature type="region of interest" description="Disordered" evidence="3">
    <location>
        <begin position="433"/>
        <end position="458"/>
    </location>
</feature>
<keyword evidence="2" id="KW-0539">Nucleus</keyword>
<dbReference type="Proteomes" id="UP000823046">
    <property type="component" value="Unassembled WGS sequence"/>
</dbReference>
<name>A0ABQ7J730_9APIC</name>
<feature type="region of interest" description="Disordered" evidence="3">
    <location>
        <begin position="293"/>
        <end position="331"/>
    </location>
</feature>
<organism evidence="5 6">
    <name type="scientific">Cardiosporidium cionae</name>
    <dbReference type="NCBI Taxonomy" id="476202"/>
    <lineage>
        <taxon>Eukaryota</taxon>
        <taxon>Sar</taxon>
        <taxon>Alveolata</taxon>
        <taxon>Apicomplexa</taxon>
        <taxon>Aconoidasida</taxon>
        <taxon>Nephromycida</taxon>
        <taxon>Cardiosporidium</taxon>
    </lineage>
</organism>
<dbReference type="Gene3D" id="2.40.100.10">
    <property type="entry name" value="Cyclophilin-like"/>
    <property type="match status" value="1"/>
</dbReference>
<dbReference type="PROSITE" id="PS50072">
    <property type="entry name" value="CSA_PPIASE_2"/>
    <property type="match status" value="1"/>
</dbReference>
<dbReference type="Pfam" id="PF00160">
    <property type="entry name" value="Pro_isomerase"/>
    <property type="match status" value="1"/>
</dbReference>
<dbReference type="PROSITE" id="PS00170">
    <property type="entry name" value="CSA_PPIASE_1"/>
    <property type="match status" value="1"/>
</dbReference>
<proteinExistence type="predicted"/>
<dbReference type="CDD" id="cd01925">
    <property type="entry name" value="cyclophilin_CeCYP16-like"/>
    <property type="match status" value="1"/>
</dbReference>
<evidence type="ECO:0000259" key="4">
    <source>
        <dbReference type="PROSITE" id="PS50072"/>
    </source>
</evidence>
<evidence type="ECO:0000256" key="1">
    <source>
        <dbReference type="ARBA" id="ARBA00004123"/>
    </source>
</evidence>
<sequence>MSEVYVHEPPLKGKVVLHTSHGDLDVELWSRECPKACRNFVQLCLEGYYNETIFHRVIKDFLVQGGDPTGTGKGGDSIYDEPFPNEIHSRLQFRYRGLVGVANVEGEQATNGSQFFITLGRTDFLNTKHTLFGKLTGNTIYNLLNLSDVETDASDRPLQPPILKYAEVLWNPYDDIHPRLPLIETTKKDDDEVLPEKRVQLASKKTQLLSFGETQSDEEGEDEIVETYHSQRIKSAHDVLDDSRLLKNDGNISLKVSSSDKGNDMQIEKEKLKAMIASKSFKSDIQQEEKVIISEDEEDSNDTLVASSTLPKHPQSVSKEKKRSKMESLSLKSGMGSLAKFKQREEGLENADLLSEKEKQYQHFLQKKRNTPQRKRERDEGFLPNLDEIVEESDGSWLHGKGLKFAVDSNRAYELDAARESLAVYDPLSGKDAEESMKFRRQQQAKPSLHRDKAIKKW</sequence>
<comment type="caution">
    <text evidence="5">The sequence shown here is derived from an EMBL/GenBank/DDBJ whole genome shotgun (WGS) entry which is preliminary data.</text>
</comment>
<dbReference type="InterPro" id="IPR020892">
    <property type="entry name" value="Cyclophilin-type_PPIase_CS"/>
</dbReference>
<comment type="subcellular location">
    <subcellularLocation>
        <location evidence="1">Nucleus</location>
    </subcellularLocation>
</comment>
<evidence type="ECO:0000313" key="6">
    <source>
        <dbReference type="Proteomes" id="UP000823046"/>
    </source>
</evidence>
<dbReference type="GO" id="GO:0016853">
    <property type="term" value="F:isomerase activity"/>
    <property type="evidence" value="ECO:0007669"/>
    <property type="project" value="UniProtKB-KW"/>
</dbReference>
<dbReference type="InterPro" id="IPR029000">
    <property type="entry name" value="Cyclophilin-like_dom_sf"/>
</dbReference>
<feature type="domain" description="PPIase cyclophilin-type" evidence="4">
    <location>
        <begin position="18"/>
        <end position="168"/>
    </location>
</feature>
<accession>A0ABQ7J730</accession>
<evidence type="ECO:0000313" key="5">
    <source>
        <dbReference type="EMBL" id="KAF8819797.1"/>
    </source>
</evidence>
<dbReference type="PANTHER" id="PTHR45625">
    <property type="entry name" value="PEPTIDYL-PROLYL CIS-TRANS ISOMERASE-RELATED"/>
    <property type="match status" value="1"/>
</dbReference>
<evidence type="ECO:0000256" key="3">
    <source>
        <dbReference type="SAM" id="MobiDB-lite"/>
    </source>
</evidence>
<dbReference type="InterPro" id="IPR044666">
    <property type="entry name" value="Cyclophilin_A-like"/>
</dbReference>
<dbReference type="EMBL" id="JADAQX010000596">
    <property type="protein sequence ID" value="KAF8819797.1"/>
    <property type="molecule type" value="Genomic_DNA"/>
</dbReference>
<protein>
    <submittedName>
        <fullName evidence="5">Peptidyl-prolyl cis-trans isomerase</fullName>
    </submittedName>
</protein>
<dbReference type="SUPFAM" id="SSF50891">
    <property type="entry name" value="Cyclophilin-like"/>
    <property type="match status" value="1"/>
</dbReference>
<dbReference type="PANTHER" id="PTHR45625:SF6">
    <property type="entry name" value="SPLICEOSOME-ASSOCIATED PROTEIN CWC27 HOMOLOG"/>
    <property type="match status" value="1"/>
</dbReference>
<gene>
    <name evidence="5" type="ORF">IE077_003977</name>
</gene>